<dbReference type="AlphaFoldDB" id="A0A5E7CW73"/>
<sequence>MRQAFLLKIYLHYQLFIENPRSAWVVDGTGSAAGVFLLRPGSFSTQAKPPGILIQRLAALAPRWRLRSRAFEQAHGRLIDLLNITADFIDGAGLFFNGPRAEADKDGKIQTMAFGYLPGGAKLKSLAG</sequence>
<dbReference type="Proteomes" id="UP000337909">
    <property type="component" value="Unassembled WGS sequence"/>
</dbReference>
<dbReference type="EMBL" id="CABVHQ010000021">
    <property type="protein sequence ID" value="VVN99773.1"/>
    <property type="molecule type" value="Genomic_DNA"/>
</dbReference>
<reference evidence="1 2" key="1">
    <citation type="submission" date="2019-09" db="EMBL/GenBank/DDBJ databases">
        <authorList>
            <person name="Chandra G."/>
            <person name="Truman W A."/>
        </authorList>
    </citation>
    <scope>NUCLEOTIDE SEQUENCE [LARGE SCALE GENOMIC DNA]</scope>
    <source>
        <strain evidence="1">PS691</strain>
    </source>
</reference>
<organism evidence="1 2">
    <name type="scientific">Pseudomonas fluorescens</name>
    <dbReference type="NCBI Taxonomy" id="294"/>
    <lineage>
        <taxon>Bacteria</taxon>
        <taxon>Pseudomonadati</taxon>
        <taxon>Pseudomonadota</taxon>
        <taxon>Gammaproteobacteria</taxon>
        <taxon>Pseudomonadales</taxon>
        <taxon>Pseudomonadaceae</taxon>
        <taxon>Pseudomonas</taxon>
    </lineage>
</organism>
<dbReference type="RefSeq" id="WP_150642533.1">
    <property type="nucleotide sequence ID" value="NZ_CABVHQ010000021.1"/>
</dbReference>
<proteinExistence type="predicted"/>
<name>A0A5E7CW73_PSEFL</name>
<evidence type="ECO:0000313" key="1">
    <source>
        <dbReference type="EMBL" id="VVN99773.1"/>
    </source>
</evidence>
<accession>A0A5E7CW73</accession>
<protein>
    <submittedName>
        <fullName evidence="1">Uncharacterized protein</fullName>
    </submittedName>
</protein>
<evidence type="ECO:0000313" key="2">
    <source>
        <dbReference type="Proteomes" id="UP000337909"/>
    </source>
</evidence>
<gene>
    <name evidence="1" type="ORF">PS691_02535</name>
</gene>